<dbReference type="GO" id="GO:0046872">
    <property type="term" value="F:metal ion binding"/>
    <property type="evidence" value="ECO:0007669"/>
    <property type="project" value="UniProtKB-KW"/>
</dbReference>
<keyword evidence="4" id="KW-0408">Iron</keyword>
<dbReference type="InterPro" id="IPR005911">
    <property type="entry name" value="YhcC-like"/>
</dbReference>
<gene>
    <name evidence="7" type="ORF">GNF83_21270</name>
</gene>
<dbReference type="InterPro" id="IPR023404">
    <property type="entry name" value="rSAM_horseshoe"/>
</dbReference>
<dbReference type="SUPFAM" id="SSF102114">
    <property type="entry name" value="Radical SAM enzymes"/>
    <property type="match status" value="1"/>
</dbReference>
<evidence type="ECO:0000313" key="7">
    <source>
        <dbReference type="EMBL" id="MDZ7543647.1"/>
    </source>
</evidence>
<evidence type="ECO:0000259" key="6">
    <source>
        <dbReference type="Pfam" id="PF04055"/>
    </source>
</evidence>
<dbReference type="Gene3D" id="3.80.30.20">
    <property type="entry name" value="tm_1862 like domain"/>
    <property type="match status" value="1"/>
</dbReference>
<dbReference type="InterPro" id="IPR039661">
    <property type="entry name" value="ELP3"/>
</dbReference>
<dbReference type="EMBL" id="WNUR01001432">
    <property type="protein sequence ID" value="MDZ7543647.1"/>
    <property type="molecule type" value="Genomic_DNA"/>
</dbReference>
<evidence type="ECO:0000256" key="4">
    <source>
        <dbReference type="ARBA" id="ARBA00023004"/>
    </source>
</evidence>
<sequence>SLDGGFTCPNRDGKVAKGGCTFCSARGSGDFAGSRTLSITKQFEDRKDMMEKKWKDGKLIAYFQAYTNTYAPVEELRRKYREALEQKNVVAISIATRPDCIDDDVLDFLTELNKETYLIVELGLQTINDETARNFNRGYD</sequence>
<dbReference type="AlphaFoldDB" id="A0AAW9KK28"/>
<dbReference type="SFLD" id="SFLDG01091">
    <property type="entry name" value="uncharacterized_CHP01210-like"/>
    <property type="match status" value="1"/>
</dbReference>
<evidence type="ECO:0000256" key="2">
    <source>
        <dbReference type="ARBA" id="ARBA00022691"/>
    </source>
</evidence>
<keyword evidence="2" id="KW-0949">S-adenosyl-L-methionine</keyword>
<dbReference type="Proteomes" id="UP001288944">
    <property type="component" value="Unassembled WGS sequence"/>
</dbReference>
<dbReference type="Pfam" id="PF04055">
    <property type="entry name" value="Radical_SAM"/>
    <property type="match status" value="1"/>
</dbReference>
<reference evidence="7" key="1">
    <citation type="submission" date="2019-11" db="EMBL/GenBank/DDBJ databases">
        <title>Characterization of Clostridium perfringens isolates from swine manure treated agricultural soils.</title>
        <authorList>
            <person name="Wushke S.T."/>
        </authorList>
    </citation>
    <scope>NUCLEOTIDE SEQUENCE</scope>
    <source>
        <strain evidence="7">X62</strain>
    </source>
</reference>
<dbReference type="GO" id="GO:0003824">
    <property type="term" value="F:catalytic activity"/>
    <property type="evidence" value="ECO:0007669"/>
    <property type="project" value="InterPro"/>
</dbReference>
<dbReference type="InterPro" id="IPR007197">
    <property type="entry name" value="rSAM"/>
</dbReference>
<dbReference type="InterPro" id="IPR058240">
    <property type="entry name" value="rSAM_sf"/>
</dbReference>
<feature type="domain" description="Radical SAM core" evidence="6">
    <location>
        <begin position="18"/>
        <end position="139"/>
    </location>
</feature>
<evidence type="ECO:0000256" key="3">
    <source>
        <dbReference type="ARBA" id="ARBA00022723"/>
    </source>
</evidence>
<keyword evidence="5" id="KW-0411">Iron-sulfur</keyword>
<feature type="non-terminal residue" evidence="7">
    <location>
        <position position="140"/>
    </location>
</feature>
<organism evidence="7 8">
    <name type="scientific">Clostridium perfringens</name>
    <dbReference type="NCBI Taxonomy" id="1502"/>
    <lineage>
        <taxon>Bacteria</taxon>
        <taxon>Bacillati</taxon>
        <taxon>Bacillota</taxon>
        <taxon>Clostridia</taxon>
        <taxon>Eubacteriales</taxon>
        <taxon>Clostridiaceae</taxon>
        <taxon>Clostridium</taxon>
    </lineage>
</organism>
<dbReference type="SFLD" id="SFLDS00029">
    <property type="entry name" value="Radical_SAM"/>
    <property type="match status" value="1"/>
</dbReference>
<comment type="caution">
    <text evidence="7">The sequence shown here is derived from an EMBL/GenBank/DDBJ whole genome shotgun (WGS) entry which is preliminary data.</text>
</comment>
<name>A0AAW9KK28_CLOPF</name>
<evidence type="ECO:0000256" key="1">
    <source>
        <dbReference type="ARBA" id="ARBA00022485"/>
    </source>
</evidence>
<dbReference type="PANTHER" id="PTHR11135">
    <property type="entry name" value="HISTONE ACETYLTRANSFERASE-RELATED"/>
    <property type="match status" value="1"/>
</dbReference>
<keyword evidence="1" id="KW-0004">4Fe-4S</keyword>
<protein>
    <submittedName>
        <fullName evidence="7">TIGR01212 family radical SAM protein</fullName>
    </submittedName>
</protein>
<keyword evidence="3" id="KW-0479">Metal-binding</keyword>
<proteinExistence type="predicted"/>
<accession>A0AAW9KK28</accession>
<dbReference type="NCBIfam" id="TIGR01212">
    <property type="entry name" value="TIGR01212 family radical SAM protein"/>
    <property type="match status" value="1"/>
</dbReference>
<dbReference type="GO" id="GO:0051539">
    <property type="term" value="F:4 iron, 4 sulfur cluster binding"/>
    <property type="evidence" value="ECO:0007669"/>
    <property type="project" value="UniProtKB-KW"/>
</dbReference>
<dbReference type="PANTHER" id="PTHR11135:SF1">
    <property type="entry name" value="PROTEIN YHCC"/>
    <property type="match status" value="1"/>
</dbReference>
<feature type="non-terminal residue" evidence="7">
    <location>
        <position position="1"/>
    </location>
</feature>
<evidence type="ECO:0000313" key="8">
    <source>
        <dbReference type="Proteomes" id="UP001288944"/>
    </source>
</evidence>
<evidence type="ECO:0000256" key="5">
    <source>
        <dbReference type="ARBA" id="ARBA00023014"/>
    </source>
</evidence>